<gene>
    <name evidence="1" type="ORF">ARMOST_14385</name>
</gene>
<reference evidence="2" key="1">
    <citation type="journal article" date="2017" name="Nat. Ecol. Evol.">
        <title>Genome expansion and lineage-specific genetic innovations in the forest pathogenic fungi Armillaria.</title>
        <authorList>
            <person name="Sipos G."/>
            <person name="Prasanna A.N."/>
            <person name="Walter M.C."/>
            <person name="O'Connor E."/>
            <person name="Balint B."/>
            <person name="Krizsan K."/>
            <person name="Kiss B."/>
            <person name="Hess J."/>
            <person name="Varga T."/>
            <person name="Slot J."/>
            <person name="Riley R."/>
            <person name="Boka B."/>
            <person name="Rigling D."/>
            <person name="Barry K."/>
            <person name="Lee J."/>
            <person name="Mihaltcheva S."/>
            <person name="LaButti K."/>
            <person name="Lipzen A."/>
            <person name="Waldron R."/>
            <person name="Moloney N.M."/>
            <person name="Sperisen C."/>
            <person name="Kredics L."/>
            <person name="Vagvoelgyi C."/>
            <person name="Patrignani A."/>
            <person name="Fitzpatrick D."/>
            <person name="Nagy I."/>
            <person name="Doyle S."/>
            <person name="Anderson J.B."/>
            <person name="Grigoriev I.V."/>
            <person name="Gueldener U."/>
            <person name="Muensterkoetter M."/>
            <person name="Nagy L.G."/>
        </authorList>
    </citation>
    <scope>NUCLEOTIDE SEQUENCE [LARGE SCALE GENOMIC DNA]</scope>
    <source>
        <strain evidence="2">C18/9</strain>
    </source>
</reference>
<organism evidence="1 2">
    <name type="scientific">Armillaria ostoyae</name>
    <name type="common">Armillaria root rot fungus</name>
    <dbReference type="NCBI Taxonomy" id="47428"/>
    <lineage>
        <taxon>Eukaryota</taxon>
        <taxon>Fungi</taxon>
        <taxon>Dikarya</taxon>
        <taxon>Basidiomycota</taxon>
        <taxon>Agaricomycotina</taxon>
        <taxon>Agaricomycetes</taxon>
        <taxon>Agaricomycetidae</taxon>
        <taxon>Agaricales</taxon>
        <taxon>Marasmiineae</taxon>
        <taxon>Physalacriaceae</taxon>
        <taxon>Armillaria</taxon>
    </lineage>
</organism>
<dbReference type="AlphaFoldDB" id="A0A284RQI7"/>
<sequence>MEDGEDLCPARAHQTDTKLDLKATELTVEQEPTTAECNEDFWLQDKWPLQEVLANLEKKKVTVREKSSEDSDAYKKCLQHEERYRSLLASLS</sequence>
<evidence type="ECO:0000313" key="1">
    <source>
        <dbReference type="EMBL" id="SJL10988.1"/>
    </source>
</evidence>
<proteinExistence type="predicted"/>
<dbReference type="Proteomes" id="UP000219338">
    <property type="component" value="Unassembled WGS sequence"/>
</dbReference>
<evidence type="ECO:0000313" key="2">
    <source>
        <dbReference type="Proteomes" id="UP000219338"/>
    </source>
</evidence>
<name>A0A284RQI7_ARMOS</name>
<dbReference type="EMBL" id="FUEG01000013">
    <property type="protein sequence ID" value="SJL10988.1"/>
    <property type="molecule type" value="Genomic_DNA"/>
</dbReference>
<accession>A0A284RQI7</accession>
<keyword evidence="2" id="KW-1185">Reference proteome</keyword>
<protein>
    <submittedName>
        <fullName evidence="1">Uncharacterized protein</fullName>
    </submittedName>
</protein>